<dbReference type="EMBL" id="JBHSAQ010000010">
    <property type="protein sequence ID" value="MFC3959077.1"/>
    <property type="molecule type" value="Genomic_DNA"/>
</dbReference>
<reference evidence="2 3" key="1">
    <citation type="journal article" date="2019" name="Int. J. Syst. Evol. Microbiol.">
        <title>The Global Catalogue of Microorganisms (GCM) 10K type strain sequencing project: providing services to taxonomists for standard genome sequencing and annotation.</title>
        <authorList>
            <consortium name="The Broad Institute Genomics Platform"/>
            <consortium name="The Broad Institute Genome Sequencing Center for Infectious Disease"/>
            <person name="Wu L."/>
            <person name="Ma J."/>
        </authorList>
    </citation>
    <scope>NUCLEOTIDE SEQUENCE [LARGE SCALE GENOMIC DNA]</scope>
    <source>
        <strain evidence="2 3">IBRC-M 10256</strain>
    </source>
</reference>
<dbReference type="InterPro" id="IPR057736">
    <property type="entry name" value="SAF_PseI/NeuA/NeuB"/>
</dbReference>
<dbReference type="InterPro" id="IPR006190">
    <property type="entry name" value="SAF_AFP_Neu5Ac"/>
</dbReference>
<feature type="domain" description="AFP-like" evidence="1">
    <location>
        <begin position="285"/>
        <end position="341"/>
    </location>
</feature>
<dbReference type="PROSITE" id="PS50844">
    <property type="entry name" value="AFP_LIKE"/>
    <property type="match status" value="1"/>
</dbReference>
<dbReference type="Gene3D" id="3.20.20.70">
    <property type="entry name" value="Aldolase class I"/>
    <property type="match status" value="1"/>
</dbReference>
<dbReference type="PANTHER" id="PTHR42966:SF1">
    <property type="entry name" value="SIALIC ACID SYNTHASE"/>
    <property type="match status" value="1"/>
</dbReference>
<dbReference type="InterPro" id="IPR013974">
    <property type="entry name" value="SAF"/>
</dbReference>
<dbReference type="Gene3D" id="3.90.1210.10">
    <property type="entry name" value="Antifreeze-like/N-acetylneuraminic acid synthase C-terminal domain"/>
    <property type="match status" value="1"/>
</dbReference>
<dbReference type="PANTHER" id="PTHR42966">
    <property type="entry name" value="N-ACETYLNEURAMINATE SYNTHASE"/>
    <property type="match status" value="1"/>
</dbReference>
<evidence type="ECO:0000313" key="3">
    <source>
        <dbReference type="Proteomes" id="UP001595846"/>
    </source>
</evidence>
<dbReference type="Pfam" id="PF03102">
    <property type="entry name" value="NeuB"/>
    <property type="match status" value="1"/>
</dbReference>
<comment type="caution">
    <text evidence="2">The sequence shown here is derived from an EMBL/GenBank/DDBJ whole genome shotgun (WGS) entry which is preliminary data.</text>
</comment>
<organism evidence="2 3">
    <name type="scientific">Halovivax cerinus</name>
    <dbReference type="NCBI Taxonomy" id="1487865"/>
    <lineage>
        <taxon>Archaea</taxon>
        <taxon>Methanobacteriati</taxon>
        <taxon>Methanobacteriota</taxon>
        <taxon>Stenosarchaea group</taxon>
        <taxon>Halobacteria</taxon>
        <taxon>Halobacteriales</taxon>
        <taxon>Natrialbaceae</taxon>
        <taxon>Halovivax</taxon>
    </lineage>
</organism>
<evidence type="ECO:0000313" key="2">
    <source>
        <dbReference type="EMBL" id="MFC3959077.1"/>
    </source>
</evidence>
<gene>
    <name evidence="2" type="ORF">ACFOUR_11950</name>
</gene>
<dbReference type="InterPro" id="IPR013785">
    <property type="entry name" value="Aldolase_TIM"/>
</dbReference>
<dbReference type="CDD" id="cd11615">
    <property type="entry name" value="SAF_NeuB_like"/>
    <property type="match status" value="1"/>
</dbReference>
<dbReference type="SUPFAM" id="SSF51269">
    <property type="entry name" value="AFP III-like domain"/>
    <property type="match status" value="1"/>
</dbReference>
<dbReference type="Proteomes" id="UP001595846">
    <property type="component" value="Unassembled WGS sequence"/>
</dbReference>
<evidence type="ECO:0000259" key="1">
    <source>
        <dbReference type="PROSITE" id="PS50844"/>
    </source>
</evidence>
<keyword evidence="3" id="KW-1185">Reference proteome</keyword>
<dbReference type="Pfam" id="PF08666">
    <property type="entry name" value="SAF"/>
    <property type="match status" value="1"/>
</dbReference>
<dbReference type="InterPro" id="IPR013132">
    <property type="entry name" value="PseI/NeuA/B-like_N"/>
</dbReference>
<proteinExistence type="predicted"/>
<dbReference type="InterPro" id="IPR051690">
    <property type="entry name" value="PseI-like"/>
</dbReference>
<sequence>METVIEIDGTKLGSDSRPYVIAEVGINARNDLELAKRFIEVAASAGADAVKFQTHLADAEISEPAIRSIGAGDVYETVAECEWTAEEHEMLRAHAKASDVTFLSTPFSVEAVDLLEEIDVPAIKIGSGELTNRELLARVAETGKPLLVSTGMHTREEIAEACSFLESVAEEFALFYCVSEYPTSPADFDFGTIQSLEQLADVPVGFSDHSTGAEAAKVAIGNGAAMIEKHFTIDRRLPGPDQEVSIEPETLEDLCSFADLYHETSTEKTELQGEEPDVKAWAQHSLVAKRPIEQGEEFTTENLTTKRPGSGISANRYFDIVGRTAATDIEENIVLSSDDVQ</sequence>
<dbReference type="AlphaFoldDB" id="A0ABD5NPS4"/>
<protein>
    <submittedName>
        <fullName evidence="2">N-acetylneuraminate synthase family protein</fullName>
    </submittedName>
</protein>
<dbReference type="SMART" id="SM00858">
    <property type="entry name" value="SAF"/>
    <property type="match status" value="1"/>
</dbReference>
<accession>A0ABD5NPS4</accession>
<name>A0ABD5NPS4_9EURY</name>
<dbReference type="SUPFAM" id="SSF51569">
    <property type="entry name" value="Aldolase"/>
    <property type="match status" value="1"/>
</dbReference>
<dbReference type="InterPro" id="IPR036732">
    <property type="entry name" value="AFP_Neu5c_C_sf"/>
</dbReference>